<evidence type="ECO:0000259" key="6">
    <source>
        <dbReference type="PROSITE" id="PS51900"/>
    </source>
</evidence>
<accession>A0A0U5F6W6</accession>
<keyword evidence="2 4" id="KW-0238">DNA-binding</keyword>
<dbReference type="EMBL" id="LN609303">
    <property type="protein sequence ID" value="CEF57411.1"/>
    <property type="molecule type" value="Genomic_DNA"/>
</dbReference>
<evidence type="ECO:0000256" key="3">
    <source>
        <dbReference type="ARBA" id="ARBA00023172"/>
    </source>
</evidence>
<dbReference type="AlphaFoldDB" id="A0A0U5F6W6"/>
<dbReference type="PATRIC" id="fig|431306.5.peg.2839"/>
<dbReference type="GO" id="GO:0015074">
    <property type="term" value="P:DNA integration"/>
    <property type="evidence" value="ECO:0007669"/>
    <property type="project" value="UniProtKB-KW"/>
</dbReference>
<evidence type="ECO:0000256" key="4">
    <source>
        <dbReference type="PROSITE-ProRule" id="PRU01248"/>
    </source>
</evidence>
<dbReference type="Pfam" id="PF02899">
    <property type="entry name" value="Phage_int_SAM_1"/>
    <property type="match status" value="1"/>
</dbReference>
<dbReference type="InterPro" id="IPR044068">
    <property type="entry name" value="CB"/>
</dbReference>
<geneLocation type="plasmid" evidence="8">
    <name>1P</name>
</geneLocation>
<dbReference type="PANTHER" id="PTHR34605">
    <property type="entry name" value="PHAGE_INTEGRASE DOMAIN-CONTAINING PROTEIN"/>
    <property type="match status" value="1"/>
</dbReference>
<dbReference type="Pfam" id="PF00589">
    <property type="entry name" value="Phage_integrase"/>
    <property type="match status" value="1"/>
</dbReference>
<dbReference type="PROSITE" id="PS51898">
    <property type="entry name" value="TYR_RECOMBINASE"/>
    <property type="match status" value="1"/>
</dbReference>
<organism evidence="7 8">
    <name type="scientific">Acetobacter ghanensis</name>
    <dbReference type="NCBI Taxonomy" id="431306"/>
    <lineage>
        <taxon>Bacteria</taxon>
        <taxon>Pseudomonadati</taxon>
        <taxon>Pseudomonadota</taxon>
        <taxon>Alphaproteobacteria</taxon>
        <taxon>Acetobacterales</taxon>
        <taxon>Acetobacteraceae</taxon>
        <taxon>Acetobacter</taxon>
    </lineage>
</organism>
<evidence type="ECO:0000259" key="5">
    <source>
        <dbReference type="PROSITE" id="PS51898"/>
    </source>
</evidence>
<dbReference type="CDD" id="cd00799">
    <property type="entry name" value="INT_Cre_C"/>
    <property type="match status" value="1"/>
</dbReference>
<dbReference type="InterPro" id="IPR052925">
    <property type="entry name" value="Phage_Integrase-like_Recomb"/>
</dbReference>
<evidence type="ECO:0000313" key="7">
    <source>
        <dbReference type="EMBL" id="CEF57411.1"/>
    </source>
</evidence>
<dbReference type="PROSITE" id="PS51900">
    <property type="entry name" value="CB"/>
    <property type="match status" value="1"/>
</dbReference>
<evidence type="ECO:0000256" key="2">
    <source>
        <dbReference type="ARBA" id="ARBA00023125"/>
    </source>
</evidence>
<protein>
    <submittedName>
        <fullName evidence="7">Integrase-like protein</fullName>
    </submittedName>
</protein>
<dbReference type="GO" id="GO:0003677">
    <property type="term" value="F:DNA binding"/>
    <property type="evidence" value="ECO:0007669"/>
    <property type="project" value="UniProtKB-UniRule"/>
</dbReference>
<dbReference type="RefSeq" id="WP_059024957.1">
    <property type="nucleotide sequence ID" value="NZ_LN609303.1"/>
</dbReference>
<dbReference type="InterPro" id="IPR002104">
    <property type="entry name" value="Integrase_catalytic"/>
</dbReference>
<dbReference type="InterPro" id="IPR010998">
    <property type="entry name" value="Integrase_recombinase_N"/>
</dbReference>
<dbReference type="PANTHER" id="PTHR34605:SF4">
    <property type="entry name" value="DNA ADENINE METHYLTRANSFERASE"/>
    <property type="match status" value="1"/>
</dbReference>
<dbReference type="OrthoDB" id="5513193at2"/>
<name>A0A0U5F6W6_9PROT</name>
<evidence type="ECO:0000256" key="1">
    <source>
        <dbReference type="ARBA" id="ARBA00022908"/>
    </source>
</evidence>
<proteinExistence type="predicted"/>
<dbReference type="GO" id="GO:0006310">
    <property type="term" value="P:DNA recombination"/>
    <property type="evidence" value="ECO:0007669"/>
    <property type="project" value="UniProtKB-KW"/>
</dbReference>
<feature type="domain" description="Core-binding (CB)" evidence="6">
    <location>
        <begin position="160"/>
        <end position="243"/>
    </location>
</feature>
<dbReference type="InterPro" id="IPR011010">
    <property type="entry name" value="DNA_brk_join_enz"/>
</dbReference>
<gene>
    <name evidence="7" type="primary">xerD</name>
    <name evidence="7" type="ORF">AGA_1P106</name>
</gene>
<dbReference type="SUPFAM" id="SSF56349">
    <property type="entry name" value="DNA breaking-rejoining enzymes"/>
    <property type="match status" value="1"/>
</dbReference>
<keyword evidence="3" id="KW-0233">DNA recombination</keyword>
<dbReference type="SUPFAM" id="SSF47823">
    <property type="entry name" value="lambda integrase-like, N-terminal domain"/>
    <property type="match status" value="1"/>
</dbReference>
<keyword evidence="1" id="KW-0229">DNA integration</keyword>
<reference evidence="8" key="1">
    <citation type="submission" date="2014-09" db="EMBL/GenBank/DDBJ databases">
        <authorList>
            <person name="Illeghems K.G."/>
        </authorList>
    </citation>
    <scope>NUCLEOTIDE SEQUENCE [LARGE SCALE GENOMIC DNA]</scope>
    <source>
        <strain evidence="8">LMG 23848T</strain>
        <plasmid evidence="8">1P</plasmid>
    </source>
</reference>
<dbReference type="Proteomes" id="UP000068250">
    <property type="component" value="Plasmid 1P"/>
</dbReference>
<evidence type="ECO:0000313" key="8">
    <source>
        <dbReference type="Proteomes" id="UP000068250"/>
    </source>
</evidence>
<dbReference type="InterPro" id="IPR004107">
    <property type="entry name" value="Integrase_SAM-like_N"/>
</dbReference>
<dbReference type="Gene3D" id="1.10.150.130">
    <property type="match status" value="1"/>
</dbReference>
<dbReference type="InterPro" id="IPR013762">
    <property type="entry name" value="Integrase-like_cat_sf"/>
</dbReference>
<feature type="domain" description="Tyr recombinase" evidence="5">
    <location>
        <begin position="272"/>
        <end position="477"/>
    </location>
</feature>
<dbReference type="Gene3D" id="1.10.443.10">
    <property type="entry name" value="Intergrase catalytic core"/>
    <property type="match status" value="1"/>
</dbReference>
<sequence length="487" mass="52129">MQVEVVVHGRKDRVLATLFERCDRTTRHRLDEAGSAADTLPEILAAARLSPGLELRLSGISLSGNKTDDLVIAHDVPFAARARALAAERIGVAPDDPSLAIVLHLSSVPYFLARYRQAHRDTIVQSDASPPLPSPAGQTPGVIIRWFDASLGRAVPQRDGSLETARDSASAYALQAKADNTRKAYRAGVRAWCSWADRHALPCLPARSADIAAFLADERGRGLAPSTLELRRAAITYLHRLAGCSVPTADAAIGETMTGIRRAAARDGFTPRRKAAATLDVLATIINAIDLSKLSGIRDRALLLMGFYGAFRRSELASIEIRHVALVSKGLLVTLPQSKGDRQGKGVEIALPYTKDQYCPVKAYEAWLVVSGIQDGAVFRRIRKEGTAAVEGDIRAVGLQPLADRSIARIIQARASAAGLDGKAFGGHSLKRGALTTGMDAGAHPVKLKRLARHATYAALGDYLELGDPFDGHALHRGTPPLTSLSN</sequence>